<protein>
    <submittedName>
        <fullName evidence="7">MFS transporter</fullName>
    </submittedName>
</protein>
<comment type="caution">
    <text evidence="7">The sequence shown here is derived from an EMBL/GenBank/DDBJ whole genome shotgun (WGS) entry which is preliminary data.</text>
</comment>
<feature type="transmembrane region" description="Helical" evidence="6">
    <location>
        <begin position="52"/>
        <end position="73"/>
    </location>
</feature>
<feature type="transmembrane region" description="Helical" evidence="6">
    <location>
        <begin position="310"/>
        <end position="327"/>
    </location>
</feature>
<evidence type="ECO:0000256" key="4">
    <source>
        <dbReference type="ARBA" id="ARBA00022989"/>
    </source>
</evidence>
<feature type="transmembrane region" description="Helical" evidence="6">
    <location>
        <begin position="200"/>
        <end position="218"/>
    </location>
</feature>
<dbReference type="InterPro" id="IPR011701">
    <property type="entry name" value="MFS"/>
</dbReference>
<dbReference type="EMBL" id="DXBX01000048">
    <property type="protein sequence ID" value="HIZ33138.1"/>
    <property type="molecule type" value="Genomic_DNA"/>
</dbReference>
<evidence type="ECO:0000313" key="8">
    <source>
        <dbReference type="Proteomes" id="UP000824028"/>
    </source>
</evidence>
<feature type="transmembrane region" description="Helical" evidence="6">
    <location>
        <begin position="247"/>
        <end position="271"/>
    </location>
</feature>
<dbReference type="PANTHER" id="PTHR43702">
    <property type="entry name" value="L-FUCOSE-PROTON SYMPORTER"/>
    <property type="match status" value="1"/>
</dbReference>
<keyword evidence="2" id="KW-1003">Cell membrane</keyword>
<evidence type="ECO:0000256" key="5">
    <source>
        <dbReference type="ARBA" id="ARBA00023136"/>
    </source>
</evidence>
<dbReference type="PANTHER" id="PTHR43702:SF3">
    <property type="entry name" value="PROTEIN TSGA"/>
    <property type="match status" value="1"/>
</dbReference>
<evidence type="ECO:0000256" key="2">
    <source>
        <dbReference type="ARBA" id="ARBA00022475"/>
    </source>
</evidence>
<gene>
    <name evidence="7" type="ORF">H9814_06265</name>
</gene>
<accession>A0A9D2E975</accession>
<feature type="transmembrane region" description="Helical" evidence="6">
    <location>
        <begin position="125"/>
        <end position="152"/>
    </location>
</feature>
<reference evidence="7" key="2">
    <citation type="submission" date="2021-04" db="EMBL/GenBank/DDBJ databases">
        <authorList>
            <person name="Gilroy R."/>
        </authorList>
    </citation>
    <scope>NUCLEOTIDE SEQUENCE</scope>
    <source>
        <strain evidence="7">ChiHjej9B8-1298</strain>
    </source>
</reference>
<dbReference type="SUPFAM" id="SSF103473">
    <property type="entry name" value="MFS general substrate transporter"/>
    <property type="match status" value="1"/>
</dbReference>
<feature type="transmembrane region" description="Helical" evidence="6">
    <location>
        <begin position="333"/>
        <end position="353"/>
    </location>
</feature>
<sequence length="425" mass="45751">MKQQDVQTSYFGPFITMVFLFFIVGFLTTANTQFQVPLKATFLSEVGSLKNTFATLITFSWFLAYPLCGGVGAKWIDRHGYKGTLIRGLWVMAAGLALFFFSSYFTVHYPAANLAIGADLIPGGFLIFLLGSFVTGASVTILQVVINPYLVACHVKGTQSIQRLAIGGSANSIGTTLAPYFVTGVVFGGLSMEEIKISQLMVPFIVLIVLILAVAMTLQKFSLPDIQGTKAEADEKLERSVWSFRHLTLGVVAIFFYVGVEVCIGGNINLYAIEMGYASPALLATLYWGGMLLGRLVGSSLSRISPRVQLTVTTLCAGVLVTLAVVFDNPWLLTAVGLFHSIMWGAIFTLSVAGLGKYTSLASGVFMIGVVGGALLPLAQGLLADALAGWRYSWLIVLVGELFMLYYARSGSKIRPCDRAEAIGD</sequence>
<evidence type="ECO:0000256" key="6">
    <source>
        <dbReference type="SAM" id="Phobius"/>
    </source>
</evidence>
<evidence type="ECO:0000313" key="7">
    <source>
        <dbReference type="EMBL" id="HIZ33138.1"/>
    </source>
</evidence>
<proteinExistence type="predicted"/>
<organism evidence="7 8">
    <name type="scientific">Candidatus Bacteroides merdigallinarum</name>
    <dbReference type="NCBI Taxonomy" id="2838473"/>
    <lineage>
        <taxon>Bacteria</taxon>
        <taxon>Pseudomonadati</taxon>
        <taxon>Bacteroidota</taxon>
        <taxon>Bacteroidia</taxon>
        <taxon>Bacteroidales</taxon>
        <taxon>Bacteroidaceae</taxon>
        <taxon>Bacteroides</taxon>
    </lineage>
</organism>
<feature type="transmembrane region" description="Helical" evidence="6">
    <location>
        <begin position="277"/>
        <end position="298"/>
    </location>
</feature>
<feature type="transmembrane region" description="Helical" evidence="6">
    <location>
        <begin position="164"/>
        <end position="188"/>
    </location>
</feature>
<dbReference type="AlphaFoldDB" id="A0A9D2E975"/>
<evidence type="ECO:0000256" key="1">
    <source>
        <dbReference type="ARBA" id="ARBA00004429"/>
    </source>
</evidence>
<feature type="transmembrane region" description="Helical" evidence="6">
    <location>
        <begin position="12"/>
        <end position="32"/>
    </location>
</feature>
<feature type="transmembrane region" description="Helical" evidence="6">
    <location>
        <begin position="389"/>
        <end position="408"/>
    </location>
</feature>
<keyword evidence="3 6" id="KW-0812">Transmembrane</keyword>
<feature type="transmembrane region" description="Helical" evidence="6">
    <location>
        <begin position="85"/>
        <end position="105"/>
    </location>
</feature>
<dbReference type="InterPro" id="IPR050375">
    <property type="entry name" value="MFS_TsgA-like"/>
</dbReference>
<dbReference type="GO" id="GO:0005886">
    <property type="term" value="C:plasma membrane"/>
    <property type="evidence" value="ECO:0007669"/>
    <property type="project" value="UniProtKB-SubCell"/>
</dbReference>
<dbReference type="Proteomes" id="UP000824028">
    <property type="component" value="Unassembled WGS sequence"/>
</dbReference>
<evidence type="ECO:0000256" key="3">
    <source>
        <dbReference type="ARBA" id="ARBA00022692"/>
    </source>
</evidence>
<keyword evidence="4 6" id="KW-1133">Transmembrane helix</keyword>
<keyword evidence="5 6" id="KW-0472">Membrane</keyword>
<dbReference type="Pfam" id="PF07690">
    <property type="entry name" value="MFS_1"/>
    <property type="match status" value="1"/>
</dbReference>
<comment type="subcellular location">
    <subcellularLocation>
        <location evidence="1">Cell inner membrane</location>
        <topology evidence="1">Multi-pass membrane protein</topology>
    </subcellularLocation>
</comment>
<feature type="transmembrane region" description="Helical" evidence="6">
    <location>
        <begin position="365"/>
        <end position="383"/>
    </location>
</feature>
<reference evidence="7" key="1">
    <citation type="journal article" date="2021" name="PeerJ">
        <title>Extensive microbial diversity within the chicken gut microbiome revealed by metagenomics and culture.</title>
        <authorList>
            <person name="Gilroy R."/>
            <person name="Ravi A."/>
            <person name="Getino M."/>
            <person name="Pursley I."/>
            <person name="Horton D.L."/>
            <person name="Alikhan N.F."/>
            <person name="Baker D."/>
            <person name="Gharbi K."/>
            <person name="Hall N."/>
            <person name="Watson M."/>
            <person name="Adriaenssens E.M."/>
            <person name="Foster-Nyarko E."/>
            <person name="Jarju S."/>
            <person name="Secka A."/>
            <person name="Antonio M."/>
            <person name="Oren A."/>
            <person name="Chaudhuri R.R."/>
            <person name="La Ragione R."/>
            <person name="Hildebrand F."/>
            <person name="Pallen M.J."/>
        </authorList>
    </citation>
    <scope>NUCLEOTIDE SEQUENCE</scope>
    <source>
        <strain evidence="7">ChiHjej9B8-1298</strain>
    </source>
</reference>
<dbReference type="InterPro" id="IPR036259">
    <property type="entry name" value="MFS_trans_sf"/>
</dbReference>
<name>A0A9D2E975_9BACE</name>
<dbReference type="Gene3D" id="1.20.1250.20">
    <property type="entry name" value="MFS general substrate transporter like domains"/>
    <property type="match status" value="2"/>
</dbReference>
<dbReference type="GO" id="GO:0022857">
    <property type="term" value="F:transmembrane transporter activity"/>
    <property type="evidence" value="ECO:0007669"/>
    <property type="project" value="InterPro"/>
</dbReference>